<reference evidence="2" key="1">
    <citation type="submission" date="2023-10" db="EMBL/GenBank/DDBJ databases">
        <authorList>
            <person name="Chen Y."/>
            <person name="Shah S."/>
            <person name="Dougan E. K."/>
            <person name="Thang M."/>
            <person name="Chan C."/>
        </authorList>
    </citation>
    <scope>NUCLEOTIDE SEQUENCE [LARGE SCALE GENOMIC DNA]</scope>
</reference>
<comment type="caution">
    <text evidence="2">The sequence shown here is derived from an EMBL/GenBank/DDBJ whole genome shotgun (WGS) entry which is preliminary data.</text>
</comment>
<sequence>MKALEMEDELDKWIPRALADAKTTPPVQTFIEGEFSSFNGVAFGKYSSAVERGSAVEATRKASLEYGGQKMRAKPEQPLETRALQSVLFGGKKTLVVWGFDERSLWAYASTMSLSCGNDLVIKVAVDYKTPTIEYGAEWETDLMPDGANKAVDDLLDAAKEKLQRSSAPSKGLGKGKGVRSL</sequence>
<feature type="region of interest" description="Disordered" evidence="1">
    <location>
        <begin position="161"/>
        <end position="182"/>
    </location>
</feature>
<evidence type="ECO:0000313" key="3">
    <source>
        <dbReference type="Proteomes" id="UP001189429"/>
    </source>
</evidence>
<accession>A0ABN9RH89</accession>
<evidence type="ECO:0000313" key="2">
    <source>
        <dbReference type="EMBL" id="CAK0817395.1"/>
    </source>
</evidence>
<evidence type="ECO:0000256" key="1">
    <source>
        <dbReference type="SAM" id="MobiDB-lite"/>
    </source>
</evidence>
<dbReference type="Proteomes" id="UP001189429">
    <property type="component" value="Unassembled WGS sequence"/>
</dbReference>
<gene>
    <name evidence="2" type="ORF">PCOR1329_LOCUS20029</name>
</gene>
<dbReference type="EMBL" id="CAUYUJ010006447">
    <property type="protein sequence ID" value="CAK0817395.1"/>
    <property type="molecule type" value="Genomic_DNA"/>
</dbReference>
<name>A0ABN9RH89_9DINO</name>
<proteinExistence type="predicted"/>
<keyword evidence="3" id="KW-1185">Reference proteome</keyword>
<organism evidence="2 3">
    <name type="scientific">Prorocentrum cordatum</name>
    <dbReference type="NCBI Taxonomy" id="2364126"/>
    <lineage>
        <taxon>Eukaryota</taxon>
        <taxon>Sar</taxon>
        <taxon>Alveolata</taxon>
        <taxon>Dinophyceae</taxon>
        <taxon>Prorocentrales</taxon>
        <taxon>Prorocentraceae</taxon>
        <taxon>Prorocentrum</taxon>
    </lineage>
</organism>
<protein>
    <submittedName>
        <fullName evidence="2">Uncharacterized protein</fullName>
    </submittedName>
</protein>